<dbReference type="Gene3D" id="3.90.180.10">
    <property type="entry name" value="Medium-chain alcohol dehydrogenases, catalytic domain"/>
    <property type="match status" value="1"/>
</dbReference>
<reference evidence="1" key="1">
    <citation type="submission" date="2020-05" db="EMBL/GenBank/DDBJ databases">
        <authorList>
            <person name="Chiriac C."/>
            <person name="Salcher M."/>
            <person name="Ghai R."/>
            <person name="Kavagutti S V."/>
        </authorList>
    </citation>
    <scope>NUCLEOTIDE SEQUENCE</scope>
</reference>
<dbReference type="SUPFAM" id="SSF50129">
    <property type="entry name" value="GroES-like"/>
    <property type="match status" value="1"/>
</dbReference>
<sequence>MWNKEIKGTIFGSMNPRADIPALLDMYRAGQLKLDELVTNTYKLEDINEGYEAMRDGTNIRGVIVNA</sequence>
<evidence type="ECO:0000313" key="1">
    <source>
        <dbReference type="EMBL" id="CAB5112584.1"/>
    </source>
</evidence>
<dbReference type="InterPro" id="IPR011032">
    <property type="entry name" value="GroES-like_sf"/>
</dbReference>
<name>A0A6J7VUC7_9ZZZZ</name>
<dbReference type="EMBL" id="CAFBRX010000014">
    <property type="protein sequence ID" value="CAB5112584.1"/>
    <property type="molecule type" value="Genomic_DNA"/>
</dbReference>
<gene>
    <name evidence="1" type="ORF">UFOPK4422_00245</name>
</gene>
<accession>A0A6J7VUC7</accession>
<dbReference type="AlphaFoldDB" id="A0A6J7VUC7"/>
<protein>
    <submittedName>
        <fullName evidence="1">Unannotated protein</fullName>
    </submittedName>
</protein>
<organism evidence="1">
    <name type="scientific">freshwater metagenome</name>
    <dbReference type="NCBI Taxonomy" id="449393"/>
    <lineage>
        <taxon>unclassified sequences</taxon>
        <taxon>metagenomes</taxon>
        <taxon>ecological metagenomes</taxon>
    </lineage>
</organism>
<proteinExistence type="predicted"/>